<sequence>MTLCRHDGTRHPYNEGICPSPLDRLSLQEAIAAAGHYQPPTMQVLTPQGAWVDVTVPLKPDVPHIIRYRTRSSR</sequence>
<proteinExistence type="predicted"/>
<keyword evidence="2" id="KW-1185">Reference proteome</keyword>
<evidence type="ECO:0000313" key="2">
    <source>
        <dbReference type="Proteomes" id="UP000281993"/>
    </source>
</evidence>
<accession>A0A386KPQ7</accession>
<organism evidence="1 2">
    <name type="scientific">Microbacterium phage ValentiniPuff</name>
    <dbReference type="NCBI Taxonomy" id="2315705"/>
    <lineage>
        <taxon>Viruses</taxon>
        <taxon>Duplodnaviria</taxon>
        <taxon>Heunggongvirae</taxon>
        <taxon>Uroviricota</taxon>
        <taxon>Caudoviricetes</taxon>
        <taxon>Valentinivirus</taxon>
        <taxon>Valentinivirus valentinipuff</taxon>
    </lineage>
</organism>
<name>A0A386KPQ7_9CAUD</name>
<gene>
    <name evidence="1" type="primary">25</name>
    <name evidence="1" type="ORF">SEA_VALENTINIPUFF_25</name>
</gene>
<evidence type="ECO:0000313" key="1">
    <source>
        <dbReference type="EMBL" id="AYD87416.1"/>
    </source>
</evidence>
<protein>
    <submittedName>
        <fullName evidence="1">Uncharacterized protein</fullName>
    </submittedName>
</protein>
<reference evidence="1 2" key="1">
    <citation type="submission" date="2018-08" db="EMBL/GenBank/DDBJ databases">
        <authorList>
            <person name="Preder H."/>
            <person name="Servin-Meza L.A."/>
            <person name="Bonilla J.A."/>
            <person name="Klyczek K."/>
            <person name="Garlena R.A."/>
            <person name="Russell D.A."/>
            <person name="Pope W.H."/>
            <person name="Jacobs-Sera D."/>
            <person name="Hatfull G.F."/>
        </authorList>
    </citation>
    <scope>NUCLEOTIDE SEQUENCE [LARGE SCALE GENOMIC DNA]</scope>
</reference>
<dbReference type="EMBL" id="MH825712">
    <property type="protein sequence ID" value="AYD87416.1"/>
    <property type="molecule type" value="Genomic_DNA"/>
</dbReference>
<dbReference type="Proteomes" id="UP000281993">
    <property type="component" value="Segment"/>
</dbReference>